<dbReference type="Gene3D" id="1.20.120.530">
    <property type="entry name" value="GntR ligand-binding domain-like"/>
    <property type="match status" value="1"/>
</dbReference>
<dbReference type="Pfam" id="PF00392">
    <property type="entry name" value="GntR"/>
    <property type="match status" value="1"/>
</dbReference>
<dbReference type="InterPro" id="IPR036388">
    <property type="entry name" value="WH-like_DNA-bd_sf"/>
</dbReference>
<dbReference type="Gene3D" id="1.10.10.10">
    <property type="entry name" value="Winged helix-like DNA-binding domain superfamily/Winged helix DNA-binding domain"/>
    <property type="match status" value="1"/>
</dbReference>
<dbReference type="PANTHER" id="PTHR43537:SF49">
    <property type="entry name" value="TRANSCRIPTIONAL REGULATORY PROTEIN"/>
    <property type="match status" value="1"/>
</dbReference>
<comment type="caution">
    <text evidence="5">The sequence shown here is derived from an EMBL/GenBank/DDBJ whole genome shotgun (WGS) entry which is preliminary data.</text>
</comment>
<protein>
    <submittedName>
        <fullName evidence="5">GntR family transcriptional regulator</fullName>
    </submittedName>
</protein>
<dbReference type="Proteomes" id="UP001068379">
    <property type="component" value="Unassembled WGS sequence"/>
</dbReference>
<proteinExistence type="predicted"/>
<accession>A0ABT4M2J3</accession>
<evidence type="ECO:0000313" key="6">
    <source>
        <dbReference type="Proteomes" id="UP001068379"/>
    </source>
</evidence>
<dbReference type="EMBL" id="JAPWHE010000003">
    <property type="protein sequence ID" value="MCZ4329543.1"/>
    <property type="molecule type" value="Genomic_DNA"/>
</dbReference>
<evidence type="ECO:0000256" key="3">
    <source>
        <dbReference type="ARBA" id="ARBA00023163"/>
    </source>
</evidence>
<dbReference type="InterPro" id="IPR008920">
    <property type="entry name" value="TF_FadR/GntR_C"/>
</dbReference>
<dbReference type="RefSeq" id="WP_269357673.1">
    <property type="nucleotide sequence ID" value="NZ_JAPWHE010000003.1"/>
</dbReference>
<dbReference type="PRINTS" id="PR00035">
    <property type="entry name" value="HTHGNTR"/>
</dbReference>
<feature type="domain" description="HTH gntR-type" evidence="4">
    <location>
        <begin position="7"/>
        <end position="76"/>
    </location>
</feature>
<gene>
    <name evidence="5" type="ORF">O4H32_06205</name>
</gene>
<keyword evidence="2" id="KW-0238">DNA-binding</keyword>
<dbReference type="InterPro" id="IPR000524">
    <property type="entry name" value="Tscrpt_reg_HTH_GntR"/>
</dbReference>
<dbReference type="PROSITE" id="PS50949">
    <property type="entry name" value="HTH_GNTR"/>
    <property type="match status" value="1"/>
</dbReference>
<dbReference type="SMART" id="SM00345">
    <property type="entry name" value="HTH_GNTR"/>
    <property type="match status" value="1"/>
</dbReference>
<dbReference type="InterPro" id="IPR011711">
    <property type="entry name" value="GntR_C"/>
</dbReference>
<keyword evidence="3" id="KW-0804">Transcription</keyword>
<dbReference type="SUPFAM" id="SSF48008">
    <property type="entry name" value="GntR ligand-binding domain-like"/>
    <property type="match status" value="1"/>
</dbReference>
<dbReference type="SMART" id="SM00895">
    <property type="entry name" value="FCD"/>
    <property type="match status" value="1"/>
</dbReference>
<dbReference type="PANTHER" id="PTHR43537">
    <property type="entry name" value="TRANSCRIPTIONAL REGULATOR, GNTR FAMILY"/>
    <property type="match status" value="1"/>
</dbReference>
<sequence length="226" mass="25381">MDSTQKKQTAQSVYEDVRALLGNMMQDITEPVRVREEDLASQLGVSRTPVREALIRLESTGLISLRPGRGALLSPVTDAEYIEWLQLREMLEGFAAHEAALNASQRDVERLRALFEPFLAVAPGERDADAYAQANVTFHAEIIALANNRLLEKVWAAFGHRQTTFRRQTIKRLHRGEDSLREHLAMIEAIARRDAALAERLARDHVHSLLVAFRRFTQGGDSASDA</sequence>
<keyword evidence="1" id="KW-0805">Transcription regulation</keyword>
<evidence type="ECO:0000259" key="4">
    <source>
        <dbReference type="PROSITE" id="PS50949"/>
    </source>
</evidence>
<reference evidence="5" key="1">
    <citation type="submission" date="2022-12" db="EMBL/GenBank/DDBJ databases">
        <title>Bacterial isolates from different developmental stages of Nematostella vectensis.</title>
        <authorList>
            <person name="Fraune S."/>
        </authorList>
    </citation>
    <scope>NUCLEOTIDE SEQUENCE</scope>
    <source>
        <strain evidence="5">G21619-S1</strain>
    </source>
</reference>
<dbReference type="SUPFAM" id="SSF46785">
    <property type="entry name" value="Winged helix' DNA-binding domain"/>
    <property type="match status" value="1"/>
</dbReference>
<evidence type="ECO:0000313" key="5">
    <source>
        <dbReference type="EMBL" id="MCZ4329543.1"/>
    </source>
</evidence>
<evidence type="ECO:0000256" key="1">
    <source>
        <dbReference type="ARBA" id="ARBA00023015"/>
    </source>
</evidence>
<dbReference type="Pfam" id="PF07729">
    <property type="entry name" value="FCD"/>
    <property type="match status" value="1"/>
</dbReference>
<dbReference type="InterPro" id="IPR036390">
    <property type="entry name" value="WH_DNA-bd_sf"/>
</dbReference>
<organism evidence="5 6">
    <name type="scientific">Castellaniella denitrificans</name>
    <dbReference type="NCBI Taxonomy" id="56119"/>
    <lineage>
        <taxon>Bacteria</taxon>
        <taxon>Pseudomonadati</taxon>
        <taxon>Pseudomonadota</taxon>
        <taxon>Betaproteobacteria</taxon>
        <taxon>Burkholderiales</taxon>
        <taxon>Alcaligenaceae</taxon>
        <taxon>Castellaniella</taxon>
    </lineage>
</organism>
<evidence type="ECO:0000256" key="2">
    <source>
        <dbReference type="ARBA" id="ARBA00023125"/>
    </source>
</evidence>
<name>A0ABT4M2J3_9BURK</name>
<keyword evidence="6" id="KW-1185">Reference proteome</keyword>